<evidence type="ECO:0000313" key="2">
    <source>
        <dbReference type="Proteomes" id="UP000000609"/>
    </source>
</evidence>
<protein>
    <submittedName>
        <fullName evidence="1">Uncharacterized protein</fullName>
    </submittedName>
</protein>
<dbReference type="HOGENOM" id="CLU_2437208_0_0_6"/>
<keyword evidence="2" id="KW-1185">Reference proteome</keyword>
<name>Q5ZWK9_LEGPH</name>
<evidence type="ECO:0000313" key="1">
    <source>
        <dbReference type="EMBL" id="AAU27162.1"/>
    </source>
</evidence>
<dbReference type="Proteomes" id="UP000000609">
    <property type="component" value="Chromosome"/>
</dbReference>
<gene>
    <name evidence="1" type="ordered locus">lpg1076</name>
</gene>
<dbReference type="EMBL" id="AE017354">
    <property type="protein sequence ID" value="AAU27162.1"/>
    <property type="molecule type" value="Genomic_DNA"/>
</dbReference>
<dbReference type="KEGG" id="lpn:lpg1076"/>
<dbReference type="PaxDb" id="272624-lpg1076"/>
<dbReference type="AlphaFoldDB" id="Q5ZWK9"/>
<organism evidence="1 2">
    <name type="scientific">Legionella pneumophila subsp. pneumophila (strain Philadelphia 1 / ATCC 33152 / DSM 7513)</name>
    <dbReference type="NCBI Taxonomy" id="272624"/>
    <lineage>
        <taxon>Bacteria</taxon>
        <taxon>Pseudomonadati</taxon>
        <taxon>Pseudomonadota</taxon>
        <taxon>Gammaproteobacteria</taxon>
        <taxon>Legionellales</taxon>
        <taxon>Legionellaceae</taxon>
        <taxon>Legionella</taxon>
    </lineage>
</organism>
<reference evidence="1 2" key="1">
    <citation type="journal article" date="2004" name="Science">
        <title>The genomic sequence of the accidental pathogen Legionella pneumophila.</title>
        <authorList>
            <person name="Chien M."/>
            <person name="Morozova I."/>
            <person name="Shi S."/>
            <person name="Sheng H."/>
            <person name="Chen J."/>
            <person name="Gomez S.M."/>
            <person name="Asamani G."/>
            <person name="Hill K."/>
            <person name="Nuara J."/>
            <person name="Feder M."/>
            <person name="Rineer J."/>
            <person name="Greenberg J.J."/>
            <person name="Steshenko V."/>
            <person name="Park S.H."/>
            <person name="Zhao B."/>
            <person name="Teplitskaya E."/>
            <person name="Edwards J.R."/>
            <person name="Pampou S."/>
            <person name="Georghiou A."/>
            <person name="Chou I.C."/>
            <person name="Iannuccilli W."/>
            <person name="Ulz M.E."/>
            <person name="Kim D.H."/>
            <person name="Geringer-Sameth A."/>
            <person name="Goldsberry C."/>
            <person name="Morozov P."/>
            <person name="Fischer S.G."/>
            <person name="Segal G."/>
            <person name="Qu X."/>
            <person name="Rzhetsky A."/>
            <person name="Zhang P."/>
            <person name="Cayanis E."/>
            <person name="De Jong P.J."/>
            <person name="Ju J."/>
            <person name="Kalachikov S."/>
            <person name="Shuman H.A."/>
            <person name="Russo J.J."/>
        </authorList>
    </citation>
    <scope>NUCLEOTIDE SEQUENCE [LARGE SCALE GENOMIC DNA]</scope>
    <source>
        <strain evidence="2">Philadelphia 1 / ATCC 33152 / DSM 7513</strain>
    </source>
</reference>
<proteinExistence type="predicted"/>
<sequence>MKMISHTTTKCNTGKSLYLVQYTARLFFRSLFTLYLEPHEFEHHLAFLRPIKNLRQSLLLQRFNPSSPQSEVTFENIYAPKANGGGLYGI</sequence>
<accession>Q5ZWK9</accession>